<dbReference type="NCBIfam" id="TIGR00241">
    <property type="entry name" value="CoA_E_activ"/>
    <property type="match status" value="1"/>
</dbReference>
<dbReference type="SUPFAM" id="SSF53067">
    <property type="entry name" value="Actin-like ATPase domain"/>
    <property type="match status" value="1"/>
</dbReference>
<evidence type="ECO:0000256" key="4">
    <source>
        <dbReference type="ARBA" id="ARBA00023014"/>
    </source>
</evidence>
<dbReference type="PANTHER" id="PTHR32329">
    <property type="entry name" value="BIFUNCTIONAL PROTEIN [INCLUDES 2-HYDROXYACYL-COA DEHYDRATASE (N-TER) AND ITS ACTIVATOR DOMAIN (C_TERM)-RELATED"/>
    <property type="match status" value="1"/>
</dbReference>
<dbReference type="GO" id="GO:0051536">
    <property type="term" value="F:iron-sulfur cluster binding"/>
    <property type="evidence" value="ECO:0007669"/>
    <property type="project" value="UniProtKB-KW"/>
</dbReference>
<sequence>MASKSNEIFLGIDVGSVSTKMVVLDADSLSMLDSLYVRTYGDPQASMRAAMIRLSNRQPLPVVRTAATTGSGRTLAGRLINTNIIKNEITTHTLAAVKIMPEVRTIVEIGGQDSKIIIVRDGMAVDFAMNTVCAAGTGSFLDQQSGRLGIRVEDMGEIALSSNNPASISGRCTVFAETDMIHKQQIGAPMNDIVAGLCRALVKNYLASVARGKPITPPVVFQGGVAANKGIVREFQEQTGCEIHVSPYYGVAGAYGAALLASMVKTEQPAFQGLELSGKEHRIKSFVCKKCEESCSVLMLYRDGALLSYWNDRCGRYSSGEVTYNPLVTTGEK</sequence>
<protein>
    <submittedName>
        <fullName evidence="6">CoA-substrate-specific enzyme activase</fullName>
    </submittedName>
</protein>
<dbReference type="InterPro" id="IPR002731">
    <property type="entry name" value="ATPase_BadF"/>
</dbReference>
<name>A0A445MZA8_9BACT</name>
<evidence type="ECO:0000256" key="2">
    <source>
        <dbReference type="ARBA" id="ARBA00022723"/>
    </source>
</evidence>
<organism evidence="6">
    <name type="scientific">uncultured Desulfobacterium sp</name>
    <dbReference type="NCBI Taxonomy" id="201089"/>
    <lineage>
        <taxon>Bacteria</taxon>
        <taxon>Pseudomonadati</taxon>
        <taxon>Thermodesulfobacteriota</taxon>
        <taxon>Desulfobacteria</taxon>
        <taxon>Desulfobacterales</taxon>
        <taxon>Desulfobacteriaceae</taxon>
        <taxon>Desulfobacterium</taxon>
        <taxon>environmental samples</taxon>
    </lineage>
</organism>
<dbReference type="InterPro" id="IPR051805">
    <property type="entry name" value="Dehydratase_Activator_Redct"/>
</dbReference>
<proteinExistence type="predicted"/>
<dbReference type="GO" id="GO:0046872">
    <property type="term" value="F:metal ion binding"/>
    <property type="evidence" value="ECO:0007669"/>
    <property type="project" value="UniProtKB-KW"/>
</dbReference>
<dbReference type="AlphaFoldDB" id="A0A445MZA8"/>
<feature type="domain" description="ATPase BadF/BadG/BcrA/BcrD type" evidence="5">
    <location>
        <begin position="10"/>
        <end position="261"/>
    </location>
</feature>
<evidence type="ECO:0000256" key="1">
    <source>
        <dbReference type="ARBA" id="ARBA00001966"/>
    </source>
</evidence>
<accession>A0A445MZA8</accession>
<dbReference type="EMBL" id="OJIN01000176">
    <property type="protein sequence ID" value="SPD74844.1"/>
    <property type="molecule type" value="Genomic_DNA"/>
</dbReference>
<dbReference type="Pfam" id="PF01869">
    <property type="entry name" value="BcrAD_BadFG"/>
    <property type="match status" value="1"/>
</dbReference>
<evidence type="ECO:0000256" key="3">
    <source>
        <dbReference type="ARBA" id="ARBA00023004"/>
    </source>
</evidence>
<dbReference type="InterPro" id="IPR043129">
    <property type="entry name" value="ATPase_NBD"/>
</dbReference>
<comment type="cofactor">
    <cofactor evidence="1">
        <name>[4Fe-4S] cluster</name>
        <dbReference type="ChEBI" id="CHEBI:49883"/>
    </cofactor>
</comment>
<dbReference type="Gene3D" id="3.30.420.40">
    <property type="match status" value="2"/>
</dbReference>
<keyword evidence="3" id="KW-0408">Iron</keyword>
<gene>
    <name evidence="6" type="ORF">PITCH_A350053</name>
</gene>
<dbReference type="CDD" id="cd24035">
    <property type="entry name" value="ASKHA_NBD_O66634-like_rpt2"/>
    <property type="match status" value="1"/>
</dbReference>
<evidence type="ECO:0000313" key="6">
    <source>
        <dbReference type="EMBL" id="SPD74844.1"/>
    </source>
</evidence>
<keyword evidence="4" id="KW-0411">Iron-sulfur</keyword>
<keyword evidence="2" id="KW-0479">Metal-binding</keyword>
<dbReference type="PANTHER" id="PTHR32329:SF7">
    <property type="entry name" value="ACTIVATOR OF 2-HYDROXYACYL-COA-HYDRATASE"/>
    <property type="match status" value="1"/>
</dbReference>
<evidence type="ECO:0000259" key="5">
    <source>
        <dbReference type="Pfam" id="PF01869"/>
    </source>
</evidence>
<dbReference type="InterPro" id="IPR008275">
    <property type="entry name" value="CoA_E_activase_dom"/>
</dbReference>
<reference evidence="6" key="1">
    <citation type="submission" date="2018-01" db="EMBL/GenBank/DDBJ databases">
        <authorList>
            <person name="Regsiter A."/>
            <person name="William W."/>
        </authorList>
    </citation>
    <scope>NUCLEOTIDE SEQUENCE</scope>
    <source>
        <strain evidence="6">TRIP AH-1</strain>
    </source>
</reference>